<accession>A0A2P6NN09</accession>
<feature type="region of interest" description="Disordered" evidence="1">
    <location>
        <begin position="152"/>
        <end position="183"/>
    </location>
</feature>
<feature type="compositionally biased region" description="Polar residues" evidence="1">
    <location>
        <begin position="22"/>
        <end position="31"/>
    </location>
</feature>
<sequence>MSASDACDEYGHLQGGEEHSRMNSASYQQQEYQDEIKGGQRGQLHDSLITSRHIRGLKIVQLTTATSSGYPMQVGQLKPNVTIVAFLILWCNVIIKSDQIREFTNKVKLFSEWLMSHNLSYSAIRTLNCCKNGKNTLSSEICPFSFNHSPGKTTIDSQPRQLALKRERPSDVTEDSENITKRRQSDSLTLDQLPVEIIQLITRYLMRISHLSYFMCTNRALYNMILPVYQQQWLSSFHLLSHDSEAPFLCYLHFHPDASSLVQTLDVKLHDQDRALIDAFNRGELFPSPRKIKVSIGPNNKQRDVLSQLDPRHYTCVKIYMKYPQFEMKRFYSTIADTFIKPTLKHFHLSMDPQGSEDLPRMPEENLIVQKLGRCSLLKKIHLPEFMQKAAMRYTRSVGLILHILNSPMCQSIQYPQTMNTTMMALTVACFYPFGIVILASLPLIGTVEPHQLPRLERLRCVIESVDNLITPLSDSSYRPISYIKLQYNPSTQDTAFSIHMRRLPLLTRLKNLPMMSGCLSQLPPTLQHLSIIRPKWYEDMQIHPIMEGIEVEDGPVCLLYTLVQQWLKVIPTLERVKISGIHTDNVIRVKVHLRDRRVQLKQWDEETIETRTFRWRVYERMPE</sequence>
<gene>
    <name evidence="2" type="ORF">PROFUN_07058</name>
</gene>
<comment type="caution">
    <text evidence="2">The sequence shown here is derived from an EMBL/GenBank/DDBJ whole genome shotgun (WGS) entry which is preliminary data.</text>
</comment>
<organism evidence="2 3">
    <name type="scientific">Planoprotostelium fungivorum</name>
    <dbReference type="NCBI Taxonomy" id="1890364"/>
    <lineage>
        <taxon>Eukaryota</taxon>
        <taxon>Amoebozoa</taxon>
        <taxon>Evosea</taxon>
        <taxon>Variosea</taxon>
        <taxon>Cavosteliida</taxon>
        <taxon>Cavosteliaceae</taxon>
        <taxon>Planoprotostelium</taxon>
    </lineage>
</organism>
<evidence type="ECO:0000313" key="3">
    <source>
        <dbReference type="Proteomes" id="UP000241769"/>
    </source>
</evidence>
<evidence type="ECO:0000256" key="1">
    <source>
        <dbReference type="SAM" id="MobiDB-lite"/>
    </source>
</evidence>
<feature type="region of interest" description="Disordered" evidence="1">
    <location>
        <begin position="1"/>
        <end position="32"/>
    </location>
</feature>
<dbReference type="EMBL" id="MDYQ01000046">
    <property type="protein sequence ID" value="PRP85350.1"/>
    <property type="molecule type" value="Genomic_DNA"/>
</dbReference>
<dbReference type="Proteomes" id="UP000241769">
    <property type="component" value="Unassembled WGS sequence"/>
</dbReference>
<evidence type="ECO:0000313" key="2">
    <source>
        <dbReference type="EMBL" id="PRP85350.1"/>
    </source>
</evidence>
<protein>
    <submittedName>
        <fullName evidence="2">Uncharacterized protein</fullName>
    </submittedName>
</protein>
<feature type="compositionally biased region" description="Basic and acidic residues" evidence="1">
    <location>
        <begin position="9"/>
        <end position="21"/>
    </location>
</feature>
<name>A0A2P6NN09_9EUKA</name>
<dbReference type="AlphaFoldDB" id="A0A2P6NN09"/>
<dbReference type="InParanoid" id="A0A2P6NN09"/>
<keyword evidence="3" id="KW-1185">Reference proteome</keyword>
<reference evidence="2 3" key="1">
    <citation type="journal article" date="2018" name="Genome Biol. Evol.">
        <title>Multiple Roots of Fruiting Body Formation in Amoebozoa.</title>
        <authorList>
            <person name="Hillmann F."/>
            <person name="Forbes G."/>
            <person name="Novohradska S."/>
            <person name="Ferling I."/>
            <person name="Riege K."/>
            <person name="Groth M."/>
            <person name="Westermann M."/>
            <person name="Marz M."/>
            <person name="Spaller T."/>
            <person name="Winckler T."/>
            <person name="Schaap P."/>
            <person name="Glockner G."/>
        </authorList>
    </citation>
    <scope>NUCLEOTIDE SEQUENCE [LARGE SCALE GENOMIC DNA]</scope>
    <source>
        <strain evidence="2 3">Jena</strain>
    </source>
</reference>
<proteinExistence type="predicted"/>